<name>A0A6J5RRV3_9CAUD</name>
<dbReference type="EMBL" id="LR797017">
    <property type="protein sequence ID" value="CAB4181119.1"/>
    <property type="molecule type" value="Genomic_DNA"/>
</dbReference>
<evidence type="ECO:0000313" key="2">
    <source>
        <dbReference type="EMBL" id="CAB4181119.1"/>
    </source>
</evidence>
<evidence type="ECO:0000313" key="4">
    <source>
        <dbReference type="EMBL" id="CAB4211811.1"/>
    </source>
</evidence>
<sequence length="117" mass="13449">MTLTIHPDEVPIDLLAARPGTRYMIGMLPVDDHDRPVKGKDMEEGEKAVQTAGMLCRNIKFQRWMNTNGFSFGNSEHECADGIKAFCNVDSRAELKDNRQARELFRQLKDRFENESF</sequence>
<dbReference type="EMBL" id="LR796842">
    <property type="protein sequence ID" value="CAB4169697.1"/>
    <property type="molecule type" value="Genomic_DNA"/>
</dbReference>
<dbReference type="EMBL" id="LR797379">
    <property type="protein sequence ID" value="CAB4211811.1"/>
    <property type="molecule type" value="Genomic_DNA"/>
</dbReference>
<protein>
    <submittedName>
        <fullName evidence="3">Uncharacterized protein</fullName>
    </submittedName>
</protein>
<evidence type="ECO:0000313" key="3">
    <source>
        <dbReference type="EMBL" id="CAB4196301.1"/>
    </source>
</evidence>
<accession>A0A6J5RRV3</accession>
<gene>
    <name evidence="2" type="ORF">UFOVP1070_15</name>
    <name evidence="3" type="ORF">UFOVP1302_69</name>
    <name evidence="4" type="ORF">UFOVP1416_43</name>
    <name evidence="1" type="ORF">UFOVP895_72</name>
</gene>
<organism evidence="3">
    <name type="scientific">uncultured Caudovirales phage</name>
    <dbReference type="NCBI Taxonomy" id="2100421"/>
    <lineage>
        <taxon>Viruses</taxon>
        <taxon>Duplodnaviria</taxon>
        <taxon>Heunggongvirae</taxon>
        <taxon>Uroviricota</taxon>
        <taxon>Caudoviricetes</taxon>
        <taxon>Peduoviridae</taxon>
        <taxon>Maltschvirus</taxon>
        <taxon>Maltschvirus maltsch</taxon>
    </lineage>
</organism>
<reference evidence="3" key="1">
    <citation type="submission" date="2020-05" db="EMBL/GenBank/DDBJ databases">
        <authorList>
            <person name="Chiriac C."/>
            <person name="Salcher M."/>
            <person name="Ghai R."/>
            <person name="Kavagutti S V."/>
        </authorList>
    </citation>
    <scope>NUCLEOTIDE SEQUENCE</scope>
</reference>
<proteinExistence type="predicted"/>
<dbReference type="EMBL" id="LR797245">
    <property type="protein sequence ID" value="CAB4196301.1"/>
    <property type="molecule type" value="Genomic_DNA"/>
</dbReference>
<evidence type="ECO:0000313" key="1">
    <source>
        <dbReference type="EMBL" id="CAB4169697.1"/>
    </source>
</evidence>